<dbReference type="InterPro" id="IPR023011">
    <property type="entry name" value="ATP_synth_F0_asu_AS"/>
</dbReference>
<dbReference type="GO" id="GO:0046933">
    <property type="term" value="F:proton-transporting ATP synthase activity, rotational mechanism"/>
    <property type="evidence" value="ECO:0007669"/>
    <property type="project" value="UniProtKB-UniRule"/>
</dbReference>
<evidence type="ECO:0000256" key="3">
    <source>
        <dbReference type="ARBA" id="ARBA00022448"/>
    </source>
</evidence>
<comment type="similarity">
    <text evidence="2 12">Belongs to the ATPase A chain family.</text>
</comment>
<comment type="subcellular location">
    <subcellularLocation>
        <location evidence="1">Membrane</location>
        <topology evidence="1">Multi-pass membrane protein</topology>
    </subcellularLocation>
    <subcellularLocation>
        <location evidence="12 13">Plastid</location>
        <location evidence="12 13">Chloroplast thylakoid membrane</location>
        <topology evidence="12 13">Multi-pass membrane protein</topology>
    </subcellularLocation>
</comment>
<evidence type="ECO:0000313" key="14">
    <source>
        <dbReference type="EMBL" id="BAS44699.1"/>
    </source>
</evidence>
<dbReference type="SUPFAM" id="SSF81336">
    <property type="entry name" value="F1F0 ATP synthase subunit A"/>
    <property type="match status" value="1"/>
</dbReference>
<evidence type="ECO:0000256" key="12">
    <source>
        <dbReference type="HAMAP-Rule" id="MF_01393"/>
    </source>
</evidence>
<dbReference type="Pfam" id="PF00119">
    <property type="entry name" value="ATP-synt_A"/>
    <property type="match status" value="1"/>
</dbReference>
<gene>
    <name evidence="12 14" type="primary">atpI</name>
</gene>
<evidence type="ECO:0000256" key="13">
    <source>
        <dbReference type="RuleBase" id="RU004449"/>
    </source>
</evidence>
<keyword evidence="8 12" id="KW-0406">Ion transport</keyword>
<keyword evidence="4 12" id="KW-0138">CF(0)</keyword>
<dbReference type="AlphaFoldDB" id="A0A0M3VPZ3"/>
<dbReference type="InterPro" id="IPR035908">
    <property type="entry name" value="F0_ATP_A_sf"/>
</dbReference>
<keyword evidence="9 12" id="KW-0472">Membrane</keyword>
<keyword evidence="12" id="KW-0793">Thylakoid</keyword>
<dbReference type="NCBIfam" id="TIGR01131">
    <property type="entry name" value="ATP_synt_6_or_A"/>
    <property type="match status" value="1"/>
</dbReference>
<accession>A0A0M3VPZ3</accession>
<dbReference type="HAMAP" id="MF_01393">
    <property type="entry name" value="ATP_synth_a_bact"/>
    <property type="match status" value="1"/>
</dbReference>
<keyword evidence="13 14" id="KW-0934">Plastid</keyword>
<dbReference type="CDD" id="cd00310">
    <property type="entry name" value="ATP-synt_Fo_a_6"/>
    <property type="match status" value="1"/>
</dbReference>
<feature type="transmembrane region" description="Helical" evidence="12">
    <location>
        <begin position="135"/>
        <end position="154"/>
    </location>
</feature>
<dbReference type="InterPro" id="IPR045082">
    <property type="entry name" value="ATP_syn_F0_a_bact/chloroplast"/>
</dbReference>
<dbReference type="GO" id="GO:0009535">
    <property type="term" value="C:chloroplast thylakoid membrane"/>
    <property type="evidence" value="ECO:0007669"/>
    <property type="project" value="UniProtKB-SubCell"/>
</dbReference>
<dbReference type="PANTHER" id="PTHR42823:SF3">
    <property type="entry name" value="ATP SYNTHASE SUBUNIT A, CHLOROPLASTIC"/>
    <property type="match status" value="1"/>
</dbReference>
<dbReference type="FunFam" id="1.20.120.220:FF:000001">
    <property type="entry name" value="ATP synthase subunit a, chloroplastic"/>
    <property type="match status" value="1"/>
</dbReference>
<feature type="transmembrane region" description="Helical" evidence="12">
    <location>
        <begin position="191"/>
        <end position="213"/>
    </location>
</feature>
<evidence type="ECO:0000256" key="9">
    <source>
        <dbReference type="ARBA" id="ARBA00023136"/>
    </source>
</evidence>
<comment type="subunit">
    <text evidence="12">F-type ATPases have 2 components, CF(1) - the catalytic core - and CF(0) - the membrane proton channel. CF(1) has five subunits: alpha(3), beta(3), gamma(1), delta(1), epsilon(1). CF(0) has four main subunits: a, b, b' and c.</text>
</comment>
<dbReference type="EMBL" id="LC035012">
    <property type="protein sequence ID" value="BAS44699.1"/>
    <property type="molecule type" value="Genomic_DNA"/>
</dbReference>
<keyword evidence="10 12" id="KW-0066">ATP synthesis</keyword>
<feature type="transmembrane region" description="Helical" evidence="12">
    <location>
        <begin position="95"/>
        <end position="115"/>
    </location>
</feature>
<dbReference type="Gene3D" id="1.20.120.220">
    <property type="entry name" value="ATP synthase, F0 complex, subunit A"/>
    <property type="match status" value="1"/>
</dbReference>
<dbReference type="InterPro" id="IPR000568">
    <property type="entry name" value="ATP_synth_F0_asu"/>
</dbReference>
<dbReference type="GO" id="GO:0045259">
    <property type="term" value="C:proton-transporting ATP synthase complex"/>
    <property type="evidence" value="ECO:0007669"/>
    <property type="project" value="UniProtKB-KW"/>
</dbReference>
<evidence type="ECO:0000256" key="2">
    <source>
        <dbReference type="ARBA" id="ARBA00006810"/>
    </source>
</evidence>
<evidence type="ECO:0000256" key="10">
    <source>
        <dbReference type="ARBA" id="ARBA00023310"/>
    </source>
</evidence>
<evidence type="ECO:0000256" key="6">
    <source>
        <dbReference type="ARBA" id="ARBA00022781"/>
    </source>
</evidence>
<feature type="transmembrane region" description="Helical" evidence="12">
    <location>
        <begin position="35"/>
        <end position="56"/>
    </location>
</feature>
<dbReference type="PRINTS" id="PR00123">
    <property type="entry name" value="ATPASEA"/>
</dbReference>
<evidence type="ECO:0000256" key="5">
    <source>
        <dbReference type="ARBA" id="ARBA00022692"/>
    </source>
</evidence>
<geneLocation type="chloroplast" evidence="14"/>
<evidence type="ECO:0000256" key="8">
    <source>
        <dbReference type="ARBA" id="ARBA00023065"/>
    </source>
</evidence>
<evidence type="ECO:0000256" key="1">
    <source>
        <dbReference type="ARBA" id="ARBA00004141"/>
    </source>
</evidence>
<evidence type="ECO:0000256" key="4">
    <source>
        <dbReference type="ARBA" id="ARBA00022547"/>
    </source>
</evidence>
<dbReference type="PANTHER" id="PTHR42823">
    <property type="entry name" value="ATP SYNTHASE SUBUNIT A, CHLOROPLASTIC"/>
    <property type="match status" value="1"/>
</dbReference>
<keyword evidence="5 12" id="KW-0812">Transmembrane</keyword>
<organism evidence="14">
    <name type="scientific">Marchantia paleacea subsp. diptera</name>
    <dbReference type="NCBI Taxonomy" id="93925"/>
    <lineage>
        <taxon>Eukaryota</taxon>
        <taxon>Viridiplantae</taxon>
        <taxon>Streptophyta</taxon>
        <taxon>Embryophyta</taxon>
        <taxon>Marchantiophyta</taxon>
        <taxon>Marchantiopsida</taxon>
        <taxon>Marchantiidae</taxon>
        <taxon>Marchantiales</taxon>
        <taxon>Marchantiaceae</taxon>
        <taxon>Marchantia</taxon>
    </lineage>
</organism>
<sequence length="248" mass="27742">MSHTAKMASTFNNFYEISNVEVGQHFYWQLGSFQVHAQVLITSWIVIAILLSLAVLATRNLQTIPMGGQNFVEYVLEFIRDLTRTQIGEEEYRPWVPFIGTMFLFIFVSNWSGALFPWRVFELPNGELAAPTNDINTTVALALLTSVAYFYAGLHKKGLSYFGKYIQPTPVLLPINILEDFTKPLSLSFRLFGNILADELVVAVLISLVPLVVPIPMMFLGLFTSAIQALIFATLAAAYIGESMEGHH</sequence>
<dbReference type="PROSITE" id="PS00449">
    <property type="entry name" value="ATPASE_A"/>
    <property type="match status" value="1"/>
</dbReference>
<evidence type="ECO:0000256" key="7">
    <source>
        <dbReference type="ARBA" id="ARBA00022989"/>
    </source>
</evidence>
<reference evidence="14" key="1">
    <citation type="submission" date="2015-03" db="EMBL/GenBank/DDBJ databases">
        <title>Complete chloroplast genome DNA of liverwort Marchantia paleacea var. diptera.</title>
        <authorList>
            <person name="Ishii K."/>
            <person name="Nakagawa T."/>
            <person name="Kozaki T."/>
        </authorList>
    </citation>
    <scope>NUCLEOTIDE SEQUENCE</scope>
</reference>
<feature type="transmembrane region" description="Helical" evidence="12">
    <location>
        <begin position="219"/>
        <end position="240"/>
    </location>
</feature>
<dbReference type="GO" id="GO:0005886">
    <property type="term" value="C:plasma membrane"/>
    <property type="evidence" value="ECO:0007669"/>
    <property type="project" value="UniProtKB-UniRule"/>
</dbReference>
<proteinExistence type="inferred from homology"/>
<name>A0A0M3VPZ3_MARPA</name>
<keyword evidence="3 12" id="KW-0813">Transport</keyword>
<keyword evidence="7 12" id="KW-1133">Transmembrane helix</keyword>
<keyword evidence="6 12" id="KW-0375">Hydrogen ion transport</keyword>
<dbReference type="SMR" id="A0A0M3VPZ3"/>
<keyword evidence="13 14" id="KW-0150">Chloroplast</keyword>
<protein>
    <recommendedName>
        <fullName evidence="11 12">ATP synthase subunit a, chloroplastic</fullName>
    </recommendedName>
    <alternativeName>
        <fullName evidence="12">ATP synthase F0 sector subunit a</fullName>
    </alternativeName>
    <alternativeName>
        <fullName evidence="12">F-ATPase subunit IV</fullName>
    </alternativeName>
</protein>
<comment type="function">
    <text evidence="12">Key component of the proton channel; it plays a direct role in the translocation of protons across the membrane.</text>
</comment>
<evidence type="ECO:0000256" key="11">
    <source>
        <dbReference type="ARBA" id="ARBA00074744"/>
    </source>
</evidence>